<keyword evidence="3" id="KW-1185">Reference proteome</keyword>
<reference evidence="3" key="1">
    <citation type="submission" date="2016-10" db="EMBL/GenBank/DDBJ databases">
        <authorList>
            <person name="Varghese N."/>
            <person name="Submissions S."/>
        </authorList>
    </citation>
    <scope>NUCLEOTIDE SEQUENCE [LARGE SCALE GENOMIC DNA]</scope>
    <source>
        <strain evidence="3">DSM 1565</strain>
    </source>
</reference>
<dbReference type="AlphaFoldDB" id="A0A1I7NQQ5"/>
<proteinExistence type="predicted"/>
<accession>A0A1I7NQQ5</accession>
<keyword evidence="1" id="KW-0812">Transmembrane</keyword>
<dbReference type="EMBL" id="FPCH01000003">
    <property type="protein sequence ID" value="SFV36918.1"/>
    <property type="molecule type" value="Genomic_DNA"/>
</dbReference>
<dbReference type="STRING" id="51670.SAMN04488557_2900"/>
<gene>
    <name evidence="2" type="ORF">SAMN04488557_2900</name>
</gene>
<keyword evidence="1" id="KW-0472">Membrane</keyword>
<evidence type="ECO:0000313" key="3">
    <source>
        <dbReference type="Proteomes" id="UP000199423"/>
    </source>
</evidence>
<keyword evidence="1" id="KW-1133">Transmembrane helix</keyword>
<organism evidence="2 3">
    <name type="scientific">Hyphomicrobium facile</name>
    <dbReference type="NCBI Taxonomy" id="51670"/>
    <lineage>
        <taxon>Bacteria</taxon>
        <taxon>Pseudomonadati</taxon>
        <taxon>Pseudomonadota</taxon>
        <taxon>Alphaproteobacteria</taxon>
        <taxon>Hyphomicrobiales</taxon>
        <taxon>Hyphomicrobiaceae</taxon>
        <taxon>Hyphomicrobium</taxon>
    </lineage>
</organism>
<name>A0A1I7NQQ5_9HYPH</name>
<dbReference type="Proteomes" id="UP000199423">
    <property type="component" value="Unassembled WGS sequence"/>
</dbReference>
<evidence type="ECO:0000256" key="1">
    <source>
        <dbReference type="SAM" id="Phobius"/>
    </source>
</evidence>
<feature type="transmembrane region" description="Helical" evidence="1">
    <location>
        <begin position="21"/>
        <end position="40"/>
    </location>
</feature>
<protein>
    <submittedName>
        <fullName evidence="2">Uncharacterized protein</fullName>
    </submittedName>
</protein>
<feature type="transmembrane region" description="Helical" evidence="1">
    <location>
        <begin position="52"/>
        <end position="70"/>
    </location>
</feature>
<evidence type="ECO:0000313" key="2">
    <source>
        <dbReference type="EMBL" id="SFV36918.1"/>
    </source>
</evidence>
<dbReference type="OrthoDB" id="7933451at2"/>
<sequence length="71" mass="7926">MRVRFRAEEGVHDMGLKAPGIVTFMLSVILTVIVLMSKFFGAEIPWLTGNESWAMLTSYAILMLGCMVRGM</sequence>